<dbReference type="SUPFAM" id="SSF89095">
    <property type="entry name" value="GatB/YqeY motif"/>
    <property type="match status" value="1"/>
</dbReference>
<proteinExistence type="predicted"/>
<dbReference type="InterPro" id="IPR003789">
    <property type="entry name" value="Asn/Gln_tRNA_amidoTrase-B-like"/>
</dbReference>
<dbReference type="InterPro" id="IPR023168">
    <property type="entry name" value="GatB_Yqey_C_2"/>
</dbReference>
<evidence type="ECO:0000313" key="1">
    <source>
        <dbReference type="EMBL" id="KKW35248.1"/>
    </source>
</evidence>
<dbReference type="Proteomes" id="UP000034740">
    <property type="component" value="Unassembled WGS sequence"/>
</dbReference>
<protein>
    <recommendedName>
        <fullName evidence="3">GatB/YqeY domain-containing protein</fullName>
    </recommendedName>
</protein>
<reference evidence="1 2" key="1">
    <citation type="journal article" date="2015" name="Nature">
        <title>rRNA introns, odd ribosomes, and small enigmatic genomes across a large radiation of phyla.</title>
        <authorList>
            <person name="Brown C.T."/>
            <person name="Hug L.A."/>
            <person name="Thomas B.C."/>
            <person name="Sharon I."/>
            <person name="Castelle C.J."/>
            <person name="Singh A."/>
            <person name="Wilkins M.J."/>
            <person name="Williams K.H."/>
            <person name="Banfield J.F."/>
        </authorList>
    </citation>
    <scope>NUCLEOTIDE SEQUENCE [LARGE SCALE GENOMIC DNA]</scope>
</reference>
<dbReference type="Pfam" id="PF09424">
    <property type="entry name" value="YqeY"/>
    <property type="match status" value="1"/>
</dbReference>
<comment type="caution">
    <text evidence="1">The sequence shown here is derived from an EMBL/GenBank/DDBJ whole genome shotgun (WGS) entry which is preliminary data.</text>
</comment>
<organism evidence="1 2">
    <name type="scientific">Candidatus Adlerbacteria bacterium GW2011_GWA1_54_10</name>
    <dbReference type="NCBI Taxonomy" id="1618605"/>
    <lineage>
        <taxon>Bacteria</taxon>
        <taxon>Candidatus Adleribacteriota</taxon>
    </lineage>
</organism>
<dbReference type="PANTHER" id="PTHR28055">
    <property type="entry name" value="ALTERED INHERITANCE OF MITOCHONDRIA PROTEIN 41, MITOCHONDRIAL"/>
    <property type="match status" value="1"/>
</dbReference>
<gene>
    <name evidence="1" type="ORF">UY83_C0013G0009</name>
</gene>
<feature type="non-terminal residue" evidence="1">
    <location>
        <position position="1"/>
    </location>
</feature>
<name>A0A0G1XVM9_9BACT</name>
<dbReference type="GO" id="GO:0016884">
    <property type="term" value="F:carbon-nitrogen ligase activity, with glutamine as amido-N-donor"/>
    <property type="evidence" value="ECO:0007669"/>
    <property type="project" value="InterPro"/>
</dbReference>
<dbReference type="EMBL" id="LCRO01000013">
    <property type="protein sequence ID" value="KKW35248.1"/>
    <property type="molecule type" value="Genomic_DNA"/>
</dbReference>
<dbReference type="InterPro" id="IPR019004">
    <property type="entry name" value="YqeY/Aim41"/>
</dbReference>
<dbReference type="AlphaFoldDB" id="A0A0G1XVM9"/>
<sequence>KGGRQDLVAKEKAELDILLPFLPPQLSEEEVEKLVREAIASTGATTQKDLGKVMGALAPKVKGRADGSLVSKKAKDLLGSSR</sequence>
<accession>A0A0G1XVM9</accession>
<dbReference type="PATRIC" id="fig|1618605.3.peg.626"/>
<dbReference type="PANTHER" id="PTHR28055:SF1">
    <property type="entry name" value="ALTERED INHERITANCE OF MITOCHONDRIA PROTEIN 41, MITOCHONDRIAL"/>
    <property type="match status" value="1"/>
</dbReference>
<evidence type="ECO:0008006" key="3">
    <source>
        <dbReference type="Google" id="ProtNLM"/>
    </source>
</evidence>
<evidence type="ECO:0000313" key="2">
    <source>
        <dbReference type="Proteomes" id="UP000034740"/>
    </source>
</evidence>
<dbReference type="Gene3D" id="1.10.10.410">
    <property type="match status" value="1"/>
</dbReference>